<feature type="compositionally biased region" description="Gly residues" evidence="1">
    <location>
        <begin position="67"/>
        <end position="77"/>
    </location>
</feature>
<dbReference type="OrthoDB" id="1898716at2759"/>
<evidence type="ECO:0000313" key="3">
    <source>
        <dbReference type="Proteomes" id="UP000278143"/>
    </source>
</evidence>
<feature type="region of interest" description="Disordered" evidence="1">
    <location>
        <begin position="524"/>
        <end position="607"/>
    </location>
</feature>
<protein>
    <submittedName>
        <fullName evidence="2">Uncharacterized protein</fullName>
    </submittedName>
</protein>
<reference evidence="3" key="1">
    <citation type="journal article" date="2018" name="Nat. Microbiol.">
        <title>Leveraging single-cell genomics to expand the fungal tree of life.</title>
        <authorList>
            <person name="Ahrendt S.R."/>
            <person name="Quandt C.A."/>
            <person name="Ciobanu D."/>
            <person name="Clum A."/>
            <person name="Salamov A."/>
            <person name="Andreopoulos B."/>
            <person name="Cheng J.F."/>
            <person name="Woyke T."/>
            <person name="Pelin A."/>
            <person name="Henrissat B."/>
            <person name="Reynolds N.K."/>
            <person name="Benny G.L."/>
            <person name="Smith M.E."/>
            <person name="James T.Y."/>
            <person name="Grigoriev I.V."/>
        </authorList>
    </citation>
    <scope>NUCLEOTIDE SEQUENCE [LARGE SCALE GENOMIC DNA]</scope>
    <source>
        <strain evidence="3">Benny S71-1</strain>
    </source>
</reference>
<evidence type="ECO:0000313" key="2">
    <source>
        <dbReference type="EMBL" id="RKP23094.1"/>
    </source>
</evidence>
<organism evidence="2 3">
    <name type="scientific">Syncephalis pseudoplumigaleata</name>
    <dbReference type="NCBI Taxonomy" id="1712513"/>
    <lineage>
        <taxon>Eukaryota</taxon>
        <taxon>Fungi</taxon>
        <taxon>Fungi incertae sedis</taxon>
        <taxon>Zoopagomycota</taxon>
        <taxon>Zoopagomycotina</taxon>
        <taxon>Zoopagomycetes</taxon>
        <taxon>Zoopagales</taxon>
        <taxon>Piptocephalidaceae</taxon>
        <taxon>Syncephalis</taxon>
    </lineage>
</organism>
<feature type="region of interest" description="Disordered" evidence="1">
    <location>
        <begin position="406"/>
        <end position="430"/>
    </location>
</feature>
<feature type="region of interest" description="Disordered" evidence="1">
    <location>
        <begin position="226"/>
        <end position="273"/>
    </location>
</feature>
<dbReference type="Proteomes" id="UP000278143">
    <property type="component" value="Unassembled WGS sequence"/>
</dbReference>
<sequence>MDHILLRYTNFINEDCDPGRHGFSDNPGTKPRSDSTASHKSNANFAVPDPSFGAPSDYGQNDMSSMYGGGGGGGGGAQVKNEPPVAPIPVTLSNGYPHVYSQAASMHQVQNYMVQSQPSLAMQPLQTTTYVASPGGTSITATTMAPNSYNGYMTVYPAAPAMADPQPIYTTAGQPMAAYNAVDAQAQAATTSNAATASSAVVVTAAHTAPQPVPSLEQMKEAGPHPLNILSQSISPPLPMKSMASDAGSQPPVPDPSATAPSEAASVAGGRSNRPLNINVAAANADTSTPLPTFAKKLGELPPTGHRSPHILKKPAGLSVQIPDRPNSGSHLASGSNSVAEMHLDSPASEALDAAAAAAADAEGQTGRGRQNSVSHRFAGLARASDLPTTAGSDAPDRLATIGLAHDEDAKKPQNVRDASSVSHDAGSINPLQHSFYESLGRQDQEKLDADTATVVKTEEISSISLLSSAGTSAATGSSATAAAGPSSAAQDGSLASALPSKFARDLPSPSAFYREIYQQNNDVPSPFPSFNTPTPKSGTGGSFHWPAPMARGGSGAGGNLGGGGGGVGGNSGGSGSSTVVHHPSPLKQADSVASMANPRPHDPAHP</sequence>
<feature type="compositionally biased region" description="Polar residues" evidence="1">
    <location>
        <begin position="34"/>
        <end position="44"/>
    </location>
</feature>
<proteinExistence type="predicted"/>
<feature type="compositionally biased region" description="Polar residues" evidence="1">
    <location>
        <begin position="327"/>
        <end position="338"/>
    </location>
</feature>
<keyword evidence="3" id="KW-1185">Reference proteome</keyword>
<feature type="region of interest" description="Disordered" evidence="1">
    <location>
        <begin position="319"/>
        <end position="338"/>
    </location>
</feature>
<gene>
    <name evidence="2" type="ORF">SYNPS1DRAFT_24930</name>
</gene>
<feature type="compositionally biased region" description="Gly residues" evidence="1">
    <location>
        <begin position="553"/>
        <end position="576"/>
    </location>
</feature>
<dbReference type="AlphaFoldDB" id="A0A4P9YTG6"/>
<accession>A0A4P9YTG6</accession>
<name>A0A4P9YTG6_9FUNG</name>
<dbReference type="EMBL" id="KZ991315">
    <property type="protein sequence ID" value="RKP23094.1"/>
    <property type="molecule type" value="Genomic_DNA"/>
</dbReference>
<feature type="region of interest" description="Disordered" evidence="1">
    <location>
        <begin position="16"/>
        <end position="82"/>
    </location>
</feature>
<evidence type="ECO:0000256" key="1">
    <source>
        <dbReference type="SAM" id="MobiDB-lite"/>
    </source>
</evidence>